<accession>A0AA38HCW1</accession>
<feature type="region of interest" description="Disordered" evidence="1">
    <location>
        <begin position="369"/>
        <end position="395"/>
    </location>
</feature>
<sequence>MSQAALDFSYSMILPIRSRVPEDANQATVDTQSREVGAIQPSSLDGSSADKDGHEWPRLLVRGVCRRARGWHDIYSCSAVVTEGSGTQIASLVAEGPRSSSLFTAGDQSLQAILTELENAGHRKCDVLEEMMEAVKDFLTTGQRLERRQTFFQADEYYAPKTPQWEVVLVGEDEGPLTTTLRIELRRPEQLVERDHLAIARAKGVIRRLISLGPSAALSRERLGVLRDIIPRFESSEVRERVEAMFTNEVEDIIPEDDYLLYTSIQDQFYGEAEAPVSRPDIELSRKQAEAVLNLLNLVQKGVQGRFKPFSSSAVSEDQLDTMMEILGEEAQESQLKPFLRDSIWSEDVTKVRFTVERISRTDASDRDRIYEDYAFEEGEPESGSEDPMSECGNE</sequence>
<comment type="caution">
    <text evidence="2">The sequence shown here is derived from an EMBL/GenBank/DDBJ whole genome shotgun (WGS) entry which is preliminary data.</text>
</comment>
<dbReference type="AlphaFoldDB" id="A0AA38HCW1"/>
<dbReference type="Proteomes" id="UP001164286">
    <property type="component" value="Unassembled WGS sequence"/>
</dbReference>
<gene>
    <name evidence="2" type="ORF">MKK02DRAFT_42384</name>
</gene>
<dbReference type="GeneID" id="77731164"/>
<name>A0AA38HCW1_9TREE</name>
<evidence type="ECO:0000313" key="3">
    <source>
        <dbReference type="Proteomes" id="UP001164286"/>
    </source>
</evidence>
<evidence type="ECO:0000313" key="2">
    <source>
        <dbReference type="EMBL" id="KAI9638001.1"/>
    </source>
</evidence>
<reference evidence="2" key="1">
    <citation type="journal article" date="2022" name="G3 (Bethesda)">
        <title>High quality genome of the basidiomycete yeast Dioszegia hungarica PDD-24b-2 isolated from cloud water.</title>
        <authorList>
            <person name="Jarrige D."/>
            <person name="Haridas S."/>
            <person name="Bleykasten-Grosshans C."/>
            <person name="Joly M."/>
            <person name="Nadalig T."/>
            <person name="Sancelme M."/>
            <person name="Vuilleumier S."/>
            <person name="Grigoriev I.V."/>
            <person name="Amato P."/>
            <person name="Bringel F."/>
        </authorList>
    </citation>
    <scope>NUCLEOTIDE SEQUENCE</scope>
    <source>
        <strain evidence="2">PDD-24b-2</strain>
    </source>
</reference>
<organism evidence="2 3">
    <name type="scientific">Dioszegia hungarica</name>
    <dbReference type="NCBI Taxonomy" id="4972"/>
    <lineage>
        <taxon>Eukaryota</taxon>
        <taxon>Fungi</taxon>
        <taxon>Dikarya</taxon>
        <taxon>Basidiomycota</taxon>
        <taxon>Agaricomycotina</taxon>
        <taxon>Tremellomycetes</taxon>
        <taxon>Tremellales</taxon>
        <taxon>Bulleribasidiaceae</taxon>
        <taxon>Dioszegia</taxon>
    </lineage>
</organism>
<keyword evidence="3" id="KW-1185">Reference proteome</keyword>
<feature type="region of interest" description="Disordered" evidence="1">
    <location>
        <begin position="24"/>
        <end position="51"/>
    </location>
</feature>
<evidence type="ECO:0000256" key="1">
    <source>
        <dbReference type="SAM" id="MobiDB-lite"/>
    </source>
</evidence>
<dbReference type="EMBL" id="JAKWFO010000003">
    <property type="protein sequence ID" value="KAI9638001.1"/>
    <property type="molecule type" value="Genomic_DNA"/>
</dbReference>
<protein>
    <submittedName>
        <fullName evidence="2">Uncharacterized protein</fullName>
    </submittedName>
</protein>
<proteinExistence type="predicted"/>
<feature type="compositionally biased region" description="Acidic residues" evidence="1">
    <location>
        <begin position="374"/>
        <end position="395"/>
    </location>
</feature>
<dbReference type="RefSeq" id="XP_052947778.1">
    <property type="nucleotide sequence ID" value="XM_053091959.1"/>
</dbReference>